<dbReference type="GO" id="GO:0006508">
    <property type="term" value="P:proteolysis"/>
    <property type="evidence" value="ECO:0007669"/>
    <property type="project" value="UniProtKB-KW"/>
</dbReference>
<evidence type="ECO:0000256" key="1">
    <source>
        <dbReference type="ARBA" id="ARBA00007074"/>
    </source>
</evidence>
<dbReference type="PROSITE" id="PS51935">
    <property type="entry name" value="NLPC_P60"/>
    <property type="match status" value="1"/>
</dbReference>
<evidence type="ECO:0000256" key="4">
    <source>
        <dbReference type="ARBA" id="ARBA00022807"/>
    </source>
</evidence>
<name>A0A494Y2N8_9BURK</name>
<evidence type="ECO:0000313" key="7">
    <source>
        <dbReference type="Proteomes" id="UP000270342"/>
    </source>
</evidence>
<evidence type="ECO:0000256" key="2">
    <source>
        <dbReference type="ARBA" id="ARBA00022670"/>
    </source>
</evidence>
<dbReference type="InterPro" id="IPR000064">
    <property type="entry name" value="NLP_P60_dom"/>
</dbReference>
<feature type="domain" description="NlpC/P60" evidence="5">
    <location>
        <begin position="1"/>
        <end position="126"/>
    </location>
</feature>
<comment type="caution">
    <text evidence="6">The sequence shown here is derived from an EMBL/GenBank/DDBJ whole genome shotgun (WGS) entry which is preliminary data.</text>
</comment>
<sequence>MAPLVGRQFVHGVLDFWSLVRDYYARELGIALEDAFRPDGWWNDGQSDLYTAGLEQRGGIVLPEHAELQTGDVILMQIRSTNGVPNHAAVYLGDTHILHHLYGRLSSRDVYGGYWRQATRFVARHARLSTPFDPREPTPRDFQSDRTIFDRKQVYFCSFS</sequence>
<dbReference type="Pfam" id="PF00877">
    <property type="entry name" value="NLPC_P60"/>
    <property type="match status" value="1"/>
</dbReference>
<comment type="similarity">
    <text evidence="1">Belongs to the peptidase C40 family.</text>
</comment>
<evidence type="ECO:0000256" key="3">
    <source>
        <dbReference type="ARBA" id="ARBA00022801"/>
    </source>
</evidence>
<keyword evidence="7" id="KW-1185">Reference proteome</keyword>
<protein>
    <recommendedName>
        <fullName evidence="5">NlpC/P60 domain-containing protein</fullName>
    </recommendedName>
</protein>
<dbReference type="GO" id="GO:0008234">
    <property type="term" value="F:cysteine-type peptidase activity"/>
    <property type="evidence" value="ECO:0007669"/>
    <property type="project" value="UniProtKB-KW"/>
</dbReference>
<dbReference type="Gene3D" id="3.90.1720.10">
    <property type="entry name" value="endopeptidase domain like (from Nostoc punctiforme)"/>
    <property type="match status" value="1"/>
</dbReference>
<proteinExistence type="inferred from homology"/>
<dbReference type="InterPro" id="IPR038765">
    <property type="entry name" value="Papain-like_cys_pep_sf"/>
</dbReference>
<organism evidence="6 7">
    <name type="scientific">Pararobbsia silviterrae</name>
    <dbReference type="NCBI Taxonomy" id="1792498"/>
    <lineage>
        <taxon>Bacteria</taxon>
        <taxon>Pseudomonadati</taxon>
        <taxon>Pseudomonadota</taxon>
        <taxon>Betaproteobacteria</taxon>
        <taxon>Burkholderiales</taxon>
        <taxon>Burkholderiaceae</taxon>
        <taxon>Pararobbsia</taxon>
    </lineage>
</organism>
<evidence type="ECO:0000259" key="5">
    <source>
        <dbReference type="PROSITE" id="PS51935"/>
    </source>
</evidence>
<evidence type="ECO:0000313" key="6">
    <source>
        <dbReference type="EMBL" id="RKP54727.1"/>
    </source>
</evidence>
<dbReference type="EMBL" id="RBZU01000005">
    <property type="protein sequence ID" value="RKP54727.1"/>
    <property type="molecule type" value="Genomic_DNA"/>
</dbReference>
<keyword evidence="4" id="KW-0788">Thiol protease</keyword>
<dbReference type="AlphaFoldDB" id="A0A494Y2N8"/>
<accession>A0A494Y2N8</accession>
<dbReference type="Proteomes" id="UP000270342">
    <property type="component" value="Unassembled WGS sequence"/>
</dbReference>
<dbReference type="SUPFAM" id="SSF54001">
    <property type="entry name" value="Cysteine proteinases"/>
    <property type="match status" value="1"/>
</dbReference>
<keyword evidence="3" id="KW-0378">Hydrolase</keyword>
<gene>
    <name evidence="6" type="ORF">D7S86_13885</name>
</gene>
<keyword evidence="2" id="KW-0645">Protease</keyword>
<dbReference type="OrthoDB" id="1494599at2"/>
<reference evidence="6 7" key="1">
    <citation type="submission" date="2018-10" db="EMBL/GenBank/DDBJ databases">
        <title>Robbsia sp. DHC34, isolated from soil.</title>
        <authorList>
            <person name="Gao Z.-H."/>
            <person name="Qiu L.-H."/>
        </authorList>
    </citation>
    <scope>NUCLEOTIDE SEQUENCE [LARGE SCALE GENOMIC DNA]</scope>
    <source>
        <strain evidence="6 7">DHC34</strain>
    </source>
</reference>